<evidence type="ECO:0000256" key="7">
    <source>
        <dbReference type="SAM" id="Phobius"/>
    </source>
</evidence>
<accession>A0A366FMF1</accession>
<dbReference type="Gene3D" id="1.20.1250.20">
    <property type="entry name" value="MFS general substrate transporter like domains"/>
    <property type="match status" value="1"/>
</dbReference>
<dbReference type="CDD" id="cd17503">
    <property type="entry name" value="MFS_LmrB_MDR_like"/>
    <property type="match status" value="1"/>
</dbReference>
<evidence type="ECO:0000256" key="4">
    <source>
        <dbReference type="ARBA" id="ARBA00022692"/>
    </source>
</evidence>
<feature type="transmembrane region" description="Helical" evidence="7">
    <location>
        <begin position="318"/>
        <end position="343"/>
    </location>
</feature>
<protein>
    <submittedName>
        <fullName evidence="9">DHA2 family multidrug resistance protein</fullName>
    </submittedName>
</protein>
<dbReference type="InterPro" id="IPR004638">
    <property type="entry name" value="EmrB-like"/>
</dbReference>
<evidence type="ECO:0000256" key="5">
    <source>
        <dbReference type="ARBA" id="ARBA00022989"/>
    </source>
</evidence>
<comment type="subcellular location">
    <subcellularLocation>
        <location evidence="1">Cell membrane</location>
        <topology evidence="1">Multi-pass membrane protein</topology>
    </subcellularLocation>
</comment>
<evidence type="ECO:0000313" key="10">
    <source>
        <dbReference type="Proteomes" id="UP000253529"/>
    </source>
</evidence>
<feature type="transmembrane region" description="Helical" evidence="7">
    <location>
        <begin position="496"/>
        <end position="518"/>
    </location>
</feature>
<feature type="transmembrane region" description="Helical" evidence="7">
    <location>
        <begin position="21"/>
        <end position="49"/>
    </location>
</feature>
<dbReference type="RefSeq" id="WP_245427442.1">
    <property type="nucleotide sequence ID" value="NZ_QNRK01000007.1"/>
</dbReference>
<feature type="transmembrane region" description="Helical" evidence="7">
    <location>
        <begin position="247"/>
        <end position="266"/>
    </location>
</feature>
<dbReference type="InterPro" id="IPR020846">
    <property type="entry name" value="MFS_dom"/>
</dbReference>
<evidence type="ECO:0000256" key="2">
    <source>
        <dbReference type="ARBA" id="ARBA00022448"/>
    </source>
</evidence>
<keyword evidence="4 7" id="KW-0812">Transmembrane</keyword>
<feature type="transmembrane region" description="Helical" evidence="7">
    <location>
        <begin position="114"/>
        <end position="135"/>
    </location>
</feature>
<dbReference type="Proteomes" id="UP000253529">
    <property type="component" value="Unassembled WGS sequence"/>
</dbReference>
<proteinExistence type="predicted"/>
<dbReference type="Pfam" id="PF07690">
    <property type="entry name" value="MFS_1"/>
    <property type="match status" value="1"/>
</dbReference>
<dbReference type="NCBIfam" id="TIGR00711">
    <property type="entry name" value="efflux_EmrB"/>
    <property type="match status" value="1"/>
</dbReference>
<keyword evidence="6 7" id="KW-0472">Membrane</keyword>
<dbReference type="GO" id="GO:0005886">
    <property type="term" value="C:plasma membrane"/>
    <property type="evidence" value="ECO:0007669"/>
    <property type="project" value="UniProtKB-SubCell"/>
</dbReference>
<feature type="domain" description="Major facilitator superfamily (MFS) profile" evidence="8">
    <location>
        <begin position="23"/>
        <end position="518"/>
    </location>
</feature>
<feature type="transmembrane region" description="Helical" evidence="7">
    <location>
        <begin position="61"/>
        <end position="81"/>
    </location>
</feature>
<feature type="transmembrane region" description="Helical" evidence="7">
    <location>
        <begin position="383"/>
        <end position="401"/>
    </location>
</feature>
<reference evidence="9 10" key="1">
    <citation type="submission" date="2018-06" db="EMBL/GenBank/DDBJ databases">
        <title>Genomic Encyclopedia of Type Strains, Phase IV (KMG-IV): sequencing the most valuable type-strain genomes for metagenomic binning, comparative biology and taxonomic classification.</title>
        <authorList>
            <person name="Goeker M."/>
        </authorList>
    </citation>
    <scope>NUCLEOTIDE SEQUENCE [LARGE SCALE GENOMIC DNA]</scope>
    <source>
        <strain evidence="9 10">DSM 24875</strain>
    </source>
</reference>
<name>A0A366FMF1_9HYPH</name>
<dbReference type="Gene3D" id="1.20.1720.10">
    <property type="entry name" value="Multidrug resistance protein D"/>
    <property type="match status" value="1"/>
</dbReference>
<keyword evidence="2" id="KW-0813">Transport</keyword>
<evidence type="ECO:0000256" key="3">
    <source>
        <dbReference type="ARBA" id="ARBA00022475"/>
    </source>
</evidence>
<gene>
    <name evidence="9" type="ORF">DFR50_10757</name>
</gene>
<feature type="transmembrane region" description="Helical" evidence="7">
    <location>
        <begin position="350"/>
        <end position="371"/>
    </location>
</feature>
<keyword evidence="10" id="KW-1185">Reference proteome</keyword>
<organism evidence="9 10">
    <name type="scientific">Roseiarcus fermentans</name>
    <dbReference type="NCBI Taxonomy" id="1473586"/>
    <lineage>
        <taxon>Bacteria</taxon>
        <taxon>Pseudomonadati</taxon>
        <taxon>Pseudomonadota</taxon>
        <taxon>Alphaproteobacteria</taxon>
        <taxon>Hyphomicrobiales</taxon>
        <taxon>Roseiarcaceae</taxon>
        <taxon>Roseiarcus</taxon>
    </lineage>
</organism>
<sequence>MSAAAAVVDDGRAGAGHVNPWLIAILVSLAVFMEVLDTTVANVVLPYIAGDMGVGADEATWVVTTYLVANAVSLTASPYLARALGRRTFFLACLALFTISSALCAEAWSLQSLLVFRLMQGLAGGGMVPVSQSILADSFPPEKRGQAFALFGVAVVVAPIVGPTLGGWLADTISWRWCFQINGPVGLVTMALIAAVLREPAGAVAERKRARRESRFDGVGFVLVATFLGSLEIALDRGLEDDWFGSTFIITVVAICATAFALMIPWEMTRRDPMIDVRMVASRHFGACFLVMGATGAVMYATTQFMPQMVQQLYGYTATWAGLVLSPGGVVTMAMMVVVGALSNRIQPKYLIVAGALLTALSMLRLTSTYADAGFWFFANSRNLLGAGLPLIFLPIMTASYDGIPAARTDMASALINASRNTGGSIGVSFAANILAHRSQMHQSRLVEHVAPSSPQLQEAMRRATDAFVAQGSAPGHAHEQAFAWIAGQVETQAAYLAYIDVFWVLMIVSLALVPLALSLRSVKLGGGMAMAH</sequence>
<dbReference type="PROSITE" id="PS50850">
    <property type="entry name" value="MFS"/>
    <property type="match status" value="1"/>
</dbReference>
<feature type="transmembrane region" description="Helical" evidence="7">
    <location>
        <begin position="174"/>
        <end position="197"/>
    </location>
</feature>
<keyword evidence="3" id="KW-1003">Cell membrane</keyword>
<evidence type="ECO:0000313" key="9">
    <source>
        <dbReference type="EMBL" id="RBP15787.1"/>
    </source>
</evidence>
<evidence type="ECO:0000256" key="1">
    <source>
        <dbReference type="ARBA" id="ARBA00004651"/>
    </source>
</evidence>
<feature type="transmembrane region" description="Helical" evidence="7">
    <location>
        <begin position="218"/>
        <end position="235"/>
    </location>
</feature>
<dbReference type="InterPro" id="IPR036259">
    <property type="entry name" value="MFS_trans_sf"/>
</dbReference>
<comment type="caution">
    <text evidence="9">The sequence shown here is derived from an EMBL/GenBank/DDBJ whole genome shotgun (WGS) entry which is preliminary data.</text>
</comment>
<evidence type="ECO:0000256" key="6">
    <source>
        <dbReference type="ARBA" id="ARBA00023136"/>
    </source>
</evidence>
<keyword evidence="5 7" id="KW-1133">Transmembrane helix</keyword>
<dbReference type="GO" id="GO:0022857">
    <property type="term" value="F:transmembrane transporter activity"/>
    <property type="evidence" value="ECO:0007669"/>
    <property type="project" value="InterPro"/>
</dbReference>
<dbReference type="PANTHER" id="PTHR23501:SF174">
    <property type="entry name" value="MULTIDRUG EXPORT PROTEIN EMRB-RELATED"/>
    <property type="match status" value="1"/>
</dbReference>
<dbReference type="InterPro" id="IPR011701">
    <property type="entry name" value="MFS"/>
</dbReference>
<dbReference type="EMBL" id="QNRK01000007">
    <property type="protein sequence ID" value="RBP15787.1"/>
    <property type="molecule type" value="Genomic_DNA"/>
</dbReference>
<dbReference type="AlphaFoldDB" id="A0A366FMF1"/>
<dbReference type="SUPFAM" id="SSF103473">
    <property type="entry name" value="MFS general substrate transporter"/>
    <property type="match status" value="1"/>
</dbReference>
<evidence type="ECO:0000259" key="8">
    <source>
        <dbReference type="PROSITE" id="PS50850"/>
    </source>
</evidence>
<dbReference type="PANTHER" id="PTHR23501">
    <property type="entry name" value="MAJOR FACILITATOR SUPERFAMILY"/>
    <property type="match status" value="1"/>
</dbReference>
<feature type="transmembrane region" description="Helical" evidence="7">
    <location>
        <begin position="147"/>
        <end position="168"/>
    </location>
</feature>
<dbReference type="PRINTS" id="PR01036">
    <property type="entry name" value="TCRTETB"/>
</dbReference>
<feature type="transmembrane region" description="Helical" evidence="7">
    <location>
        <begin position="287"/>
        <end position="306"/>
    </location>
</feature>
<feature type="transmembrane region" description="Helical" evidence="7">
    <location>
        <begin position="88"/>
        <end position="108"/>
    </location>
</feature>